<dbReference type="PANTHER" id="PTHR30574:SF1">
    <property type="entry name" value="SULPHUR TRANSPORT DOMAIN-CONTAINING PROTEIN"/>
    <property type="match status" value="1"/>
</dbReference>
<evidence type="ECO:0000256" key="6">
    <source>
        <dbReference type="ARBA" id="ARBA00022989"/>
    </source>
</evidence>
<dbReference type="TCDB" id="9.B.102.1.19">
    <property type="family name" value="the yede/yeee (yede/yeee) family"/>
</dbReference>
<dbReference type="EMBL" id="CP001681">
    <property type="protein sequence ID" value="ACU05195.1"/>
    <property type="molecule type" value="Genomic_DNA"/>
</dbReference>
<dbReference type="Proteomes" id="UP000000852">
    <property type="component" value="Chromosome"/>
</dbReference>
<sequence>MDMIELIKQPWSWYFSGIMIVAIMLMLIFWGKSFGFSSNLRTICSMAGAGKRTGFFNFDWKAQRWNLLFLIGAIIGGWISSTLLSSPAGLDLSAATVTDLNALGIGFNGGINPDELFSLQAMGNPKVLFLLVIGGGLVGFGSRYAGGCTSGHAISGLSNLQLPSLLAVVGFFIGGLVMTWLIMPFIF</sequence>
<keyword evidence="4" id="KW-0997">Cell inner membrane</keyword>
<keyword evidence="6 9" id="KW-1133">Transmembrane helix</keyword>
<feature type="transmembrane region" description="Helical" evidence="9">
    <location>
        <begin position="12"/>
        <end position="31"/>
    </location>
</feature>
<gene>
    <name evidence="10" type="ordered locus">Phep_2997</name>
</gene>
<evidence type="ECO:0000256" key="5">
    <source>
        <dbReference type="ARBA" id="ARBA00022692"/>
    </source>
</evidence>
<dbReference type="Pfam" id="PF04143">
    <property type="entry name" value="Sulf_transp"/>
    <property type="match status" value="1"/>
</dbReference>
<dbReference type="HOGENOM" id="CLU_1452982_0_0_10"/>
<accession>C6Y2I5</accession>
<evidence type="ECO:0000313" key="11">
    <source>
        <dbReference type="Proteomes" id="UP000000852"/>
    </source>
</evidence>
<evidence type="ECO:0000256" key="8">
    <source>
        <dbReference type="ARBA" id="ARBA00035655"/>
    </source>
</evidence>
<dbReference type="STRING" id="485917.Phep_2997"/>
<evidence type="ECO:0000256" key="4">
    <source>
        <dbReference type="ARBA" id="ARBA00022519"/>
    </source>
</evidence>
<comment type="subcellular location">
    <subcellularLocation>
        <location evidence="1">Cell inner membrane</location>
        <topology evidence="1">Multi-pass membrane protein</topology>
    </subcellularLocation>
</comment>
<keyword evidence="3" id="KW-1003">Cell membrane</keyword>
<reference evidence="10 11" key="1">
    <citation type="journal article" date="2009" name="Stand. Genomic Sci.">
        <title>Complete genome sequence of Pedobacter heparinus type strain (HIM 762-3).</title>
        <authorList>
            <person name="Han C."/>
            <person name="Spring S."/>
            <person name="Lapidus A."/>
            <person name="Del Rio T.G."/>
            <person name="Tice H."/>
            <person name="Copeland A."/>
            <person name="Cheng J.F."/>
            <person name="Lucas S."/>
            <person name="Chen F."/>
            <person name="Nolan M."/>
            <person name="Bruce D."/>
            <person name="Goodwin L."/>
            <person name="Pitluck S."/>
            <person name="Ivanova N."/>
            <person name="Mavromatis K."/>
            <person name="Mikhailova N."/>
            <person name="Pati A."/>
            <person name="Chen A."/>
            <person name="Palaniappan K."/>
            <person name="Land M."/>
            <person name="Hauser L."/>
            <person name="Chang Y.J."/>
            <person name="Jeffries C.C."/>
            <person name="Saunders E."/>
            <person name="Chertkov O."/>
            <person name="Brettin T."/>
            <person name="Goker M."/>
            <person name="Rohde M."/>
            <person name="Bristow J."/>
            <person name="Eisen J.A."/>
            <person name="Markowitz V."/>
            <person name="Hugenholtz P."/>
            <person name="Kyrpides N.C."/>
            <person name="Klenk H.P."/>
            <person name="Detter J.C."/>
        </authorList>
    </citation>
    <scope>NUCLEOTIDE SEQUENCE [LARGE SCALE GENOMIC DNA]</scope>
    <source>
        <strain evidence="11">ATCC 13125 / DSM 2366 / CIP 104194 / JCM 7457 / NBRC 12017 / NCIMB 9290 / NRRL B-14731 / HIM 762-3</strain>
    </source>
</reference>
<evidence type="ECO:0000256" key="9">
    <source>
        <dbReference type="SAM" id="Phobius"/>
    </source>
</evidence>
<keyword evidence="7 9" id="KW-0472">Membrane</keyword>
<evidence type="ECO:0000256" key="3">
    <source>
        <dbReference type="ARBA" id="ARBA00022475"/>
    </source>
</evidence>
<protein>
    <submittedName>
        <fullName evidence="10">Uncharacterized protein</fullName>
    </submittedName>
</protein>
<dbReference type="KEGG" id="phe:Phep_2997"/>
<feature type="transmembrane region" description="Helical" evidence="9">
    <location>
        <begin position="127"/>
        <end position="145"/>
    </location>
</feature>
<dbReference type="RefSeq" id="WP_015808805.1">
    <property type="nucleotide sequence ID" value="NC_013061.1"/>
</dbReference>
<dbReference type="eggNOG" id="COG2391">
    <property type="taxonomic scope" value="Bacteria"/>
</dbReference>
<dbReference type="PANTHER" id="PTHR30574">
    <property type="entry name" value="INNER MEMBRANE PROTEIN YEDE"/>
    <property type="match status" value="1"/>
</dbReference>
<keyword evidence="5 9" id="KW-0812">Transmembrane</keyword>
<feature type="transmembrane region" description="Helical" evidence="9">
    <location>
        <begin position="65"/>
        <end position="84"/>
    </location>
</feature>
<dbReference type="GO" id="GO:0005886">
    <property type="term" value="C:plasma membrane"/>
    <property type="evidence" value="ECO:0007669"/>
    <property type="project" value="UniProtKB-SubCell"/>
</dbReference>
<dbReference type="AlphaFoldDB" id="C6Y2I5"/>
<name>C6Y2I5_PEDHD</name>
<feature type="transmembrane region" description="Helical" evidence="9">
    <location>
        <begin position="165"/>
        <end position="186"/>
    </location>
</feature>
<evidence type="ECO:0000256" key="1">
    <source>
        <dbReference type="ARBA" id="ARBA00004429"/>
    </source>
</evidence>
<proteinExistence type="inferred from homology"/>
<evidence type="ECO:0000313" key="10">
    <source>
        <dbReference type="EMBL" id="ACU05195.1"/>
    </source>
</evidence>
<dbReference type="InterPro" id="IPR007272">
    <property type="entry name" value="Sulf_transp_TsuA/YedE"/>
</dbReference>
<comment type="similarity">
    <text evidence="8">Belongs to the TsuA/YedE (TC 9.B.102) family.</text>
</comment>
<evidence type="ECO:0000256" key="7">
    <source>
        <dbReference type="ARBA" id="ARBA00023136"/>
    </source>
</evidence>
<organism evidence="10 11">
    <name type="scientific">Pedobacter heparinus (strain ATCC 13125 / DSM 2366 / CIP 104194 / JCM 7457 / NBRC 12017 / NCIMB 9290 / NRRL B-14731 / HIM 762-3)</name>
    <dbReference type="NCBI Taxonomy" id="485917"/>
    <lineage>
        <taxon>Bacteria</taxon>
        <taxon>Pseudomonadati</taxon>
        <taxon>Bacteroidota</taxon>
        <taxon>Sphingobacteriia</taxon>
        <taxon>Sphingobacteriales</taxon>
        <taxon>Sphingobacteriaceae</taxon>
        <taxon>Pedobacter</taxon>
    </lineage>
</organism>
<keyword evidence="2" id="KW-0813">Transport</keyword>
<evidence type="ECO:0000256" key="2">
    <source>
        <dbReference type="ARBA" id="ARBA00022448"/>
    </source>
</evidence>
<keyword evidence="11" id="KW-1185">Reference proteome</keyword>